<name>A0A3R7HUA7_9BURK</name>
<dbReference type="PANTHER" id="PTHR35563">
    <property type="entry name" value="BARREL METAL-DEPENDENT HYDROLASE, PUTATIVE (AFU_ORTHOLOGUE AFUA_1G16240)-RELATED"/>
    <property type="match status" value="1"/>
</dbReference>
<organism evidence="2 3">
    <name type="scientific">Alicycliphilus denitrificans</name>
    <dbReference type="NCBI Taxonomy" id="179636"/>
    <lineage>
        <taxon>Bacteria</taxon>
        <taxon>Pseudomonadati</taxon>
        <taxon>Pseudomonadota</taxon>
        <taxon>Betaproteobacteria</taxon>
        <taxon>Burkholderiales</taxon>
        <taxon>Comamonadaceae</taxon>
        <taxon>Alicycliphilus</taxon>
    </lineage>
</organism>
<reference evidence="2 3" key="1">
    <citation type="submission" date="2018-09" db="EMBL/GenBank/DDBJ databases">
        <title>Genome comparison of Alicycliphilus sp. BQ1, a polyurethanolytic bacterium, with its closest phylogenetic relatives Alicycliphilus denitrificans BC and K601, unable to attack polyurethane.</title>
        <authorList>
            <person name="Loza-Tavera H."/>
            <person name="Lozano L."/>
            <person name="Cevallos M."/>
            <person name="Maya-Lucas O."/>
            <person name="Garcia-Mena J."/>
            <person name="Hernandez J."/>
        </authorList>
    </citation>
    <scope>NUCLEOTIDE SEQUENCE [LARGE SCALE GENOMIC DNA]</scope>
    <source>
        <strain evidence="2 3">BQ1</strain>
    </source>
</reference>
<evidence type="ECO:0000259" key="1">
    <source>
        <dbReference type="Pfam" id="PF04909"/>
    </source>
</evidence>
<gene>
    <name evidence="2" type="ORF">CE154_015930</name>
</gene>
<evidence type="ECO:0000313" key="3">
    <source>
        <dbReference type="Proteomes" id="UP000216225"/>
    </source>
</evidence>
<evidence type="ECO:0000313" key="2">
    <source>
        <dbReference type="EMBL" id="RKJ95425.1"/>
    </source>
</evidence>
<dbReference type="InterPro" id="IPR052358">
    <property type="entry name" value="Aro_Compnd_Degr_Hydrolases"/>
</dbReference>
<dbReference type="SUPFAM" id="SSF51556">
    <property type="entry name" value="Metallo-dependent hydrolases"/>
    <property type="match status" value="1"/>
</dbReference>
<dbReference type="GO" id="GO:0016787">
    <property type="term" value="F:hydrolase activity"/>
    <property type="evidence" value="ECO:0007669"/>
    <property type="project" value="InterPro"/>
</dbReference>
<dbReference type="Pfam" id="PF04909">
    <property type="entry name" value="Amidohydro_2"/>
    <property type="match status" value="1"/>
</dbReference>
<dbReference type="Gene3D" id="3.20.20.140">
    <property type="entry name" value="Metal-dependent hydrolases"/>
    <property type="match status" value="1"/>
</dbReference>
<comment type="caution">
    <text evidence="2">The sequence shown here is derived from an EMBL/GenBank/DDBJ whole genome shotgun (WGS) entry which is preliminary data.</text>
</comment>
<dbReference type="AlphaFoldDB" id="A0A3R7HUA7"/>
<feature type="domain" description="Amidohydrolase-related" evidence="1">
    <location>
        <begin position="27"/>
        <end position="306"/>
    </location>
</feature>
<dbReference type="RefSeq" id="WP_094439330.1">
    <property type="nucleotide sequence ID" value="NZ_NKDB02000003.1"/>
</dbReference>
<sequence>MTATPTTGTFDAGHVNPPRATLPPRSCDCHVHVFDPARFPYTPLRTYTPGAATVADLLAFERIVGMERVVLVQPSGYGTDNRCLLDGLRQLGLHRARGVAVVDPLGITPAQVDALHAAGVRSLRLNLEVRGEHRPDKALAALRQALEVAADVRWSVQLHAGLAIIEALAERIRQARTPIVLDHFAGLKAERSTAQPGFATLLSLLRDDAPLYVKLSAPYRASRHPQYADLAPFVHALVEAAPHRLLWASDWPHTGSSASRSGDLSRIEPFRAIDVGHVLDLLWQWIPDAQAREHVMVRNPARLYGFDS</sequence>
<accession>A0A3R7HUA7</accession>
<dbReference type="EMBL" id="NKDB02000003">
    <property type="protein sequence ID" value="RKJ95425.1"/>
    <property type="molecule type" value="Genomic_DNA"/>
</dbReference>
<dbReference type="Proteomes" id="UP000216225">
    <property type="component" value="Unassembled WGS sequence"/>
</dbReference>
<dbReference type="InterPro" id="IPR006680">
    <property type="entry name" value="Amidohydro-rel"/>
</dbReference>
<dbReference type="PANTHER" id="PTHR35563:SF2">
    <property type="entry name" value="BARREL METAL-DEPENDENT HYDROLASE, PUTATIVE (AFU_ORTHOLOGUE AFUA_1G16240)-RELATED"/>
    <property type="match status" value="1"/>
</dbReference>
<dbReference type="InterPro" id="IPR032466">
    <property type="entry name" value="Metal_Hydrolase"/>
</dbReference>
<proteinExistence type="predicted"/>
<protein>
    <recommendedName>
        <fullName evidence="1">Amidohydrolase-related domain-containing protein</fullName>
    </recommendedName>
</protein>